<accession>A0A368Z4W6</accession>
<dbReference type="AlphaFoldDB" id="A0A368Z4W6"/>
<feature type="compositionally biased region" description="Basic and acidic residues" evidence="1">
    <location>
        <begin position="21"/>
        <end position="42"/>
    </location>
</feature>
<name>A0A368Z4W6_9HYPH</name>
<dbReference type="EMBL" id="QPJM01000001">
    <property type="protein sequence ID" value="RCW87490.1"/>
    <property type="molecule type" value="Genomic_DNA"/>
</dbReference>
<gene>
    <name evidence="2" type="ORF">C7476_101253</name>
</gene>
<comment type="caution">
    <text evidence="2">The sequence shown here is derived from an EMBL/GenBank/DDBJ whole genome shotgun (WGS) entry which is preliminary data.</text>
</comment>
<evidence type="ECO:0000256" key="1">
    <source>
        <dbReference type="SAM" id="MobiDB-lite"/>
    </source>
</evidence>
<evidence type="ECO:0000313" key="3">
    <source>
        <dbReference type="Proteomes" id="UP000253324"/>
    </source>
</evidence>
<evidence type="ECO:0000313" key="2">
    <source>
        <dbReference type="EMBL" id="RCW87490.1"/>
    </source>
</evidence>
<sequence length="42" mass="4899">MPHAFRFRMVDETAEGQCEGDENHENDTKTLNEHDRYPSGFS</sequence>
<proteinExistence type="predicted"/>
<protein>
    <submittedName>
        <fullName evidence="2">Uncharacterized protein</fullName>
    </submittedName>
</protein>
<keyword evidence="3" id="KW-1185">Reference proteome</keyword>
<feature type="region of interest" description="Disordered" evidence="1">
    <location>
        <begin position="1"/>
        <end position="42"/>
    </location>
</feature>
<reference evidence="2 3" key="1">
    <citation type="submission" date="2018-07" db="EMBL/GenBank/DDBJ databases">
        <title>Genomic Encyclopedia of Type Strains, Phase III (KMG-III): the genomes of soil and plant-associated and newly described type strains.</title>
        <authorList>
            <person name="Whitman W."/>
        </authorList>
    </citation>
    <scope>NUCLEOTIDE SEQUENCE [LARGE SCALE GENOMIC DNA]</scope>
    <source>
        <strain evidence="2 3">31-25a</strain>
    </source>
</reference>
<dbReference type="Proteomes" id="UP000253324">
    <property type="component" value="Unassembled WGS sequence"/>
</dbReference>
<organism evidence="2 3">
    <name type="scientific">Phyllobacterium bourgognense</name>
    <dbReference type="NCBI Taxonomy" id="314236"/>
    <lineage>
        <taxon>Bacteria</taxon>
        <taxon>Pseudomonadati</taxon>
        <taxon>Pseudomonadota</taxon>
        <taxon>Alphaproteobacteria</taxon>
        <taxon>Hyphomicrobiales</taxon>
        <taxon>Phyllobacteriaceae</taxon>
        <taxon>Phyllobacterium</taxon>
    </lineage>
</organism>